<reference evidence="1 2" key="1">
    <citation type="journal article" date="2014" name="Emerg. Infect. Dis.">
        <title>High-level Relatedness among Mycobacterium abscessus subsp. massiliense Strains from Widely Separated Outbreaks.</title>
        <authorList>
            <person name="Tettelin H."/>
            <person name="Davidson R.M."/>
            <person name="Agrawal S."/>
            <person name="Aitken M.L."/>
            <person name="Shallom S."/>
            <person name="Hasan N.A."/>
            <person name="Strong M."/>
            <person name="Nogueira de Moura V.C."/>
            <person name="De Groote M.A."/>
            <person name="Duarte R.S."/>
            <person name="Hine E."/>
            <person name="Parankush S."/>
            <person name="Su Q."/>
            <person name="Daugherty S.C."/>
            <person name="Fraser C.M."/>
            <person name="Brown-Elliott B.A."/>
            <person name="Wallace R.J.Jr."/>
            <person name="Holland S.M."/>
            <person name="Sampaio E.P."/>
            <person name="Olivier K.N."/>
            <person name="Jackson M."/>
            <person name="Zelazny A.M."/>
        </authorList>
    </citation>
    <scope>NUCLEOTIDE SEQUENCE [LARGE SCALE GENOMIC DNA]</scope>
    <source>
        <strain evidence="1 2">MAB_091912_2446</strain>
    </source>
</reference>
<evidence type="ECO:0000313" key="2">
    <source>
        <dbReference type="Proteomes" id="UP000018502"/>
    </source>
</evidence>
<comment type="caution">
    <text evidence="1">The sequence shown here is derived from an EMBL/GenBank/DDBJ whole genome shotgun (WGS) entry which is preliminary data.</text>
</comment>
<protein>
    <submittedName>
        <fullName evidence="1">Uncharacterized protein</fullName>
    </submittedName>
</protein>
<dbReference type="EMBL" id="AYTF01000001">
    <property type="protein sequence ID" value="ESV64096.1"/>
    <property type="molecule type" value="Genomic_DNA"/>
</dbReference>
<gene>
    <name evidence="1" type="ORF">L833_1480</name>
</gene>
<name>A0A829MI49_9MYCO</name>
<sequence>MCSWASSSPSMAFMNDLALSMSPRSMALHLRSHNLAIG</sequence>
<proteinExistence type="predicted"/>
<dbReference type="Proteomes" id="UP000018502">
    <property type="component" value="Unassembled WGS sequence"/>
</dbReference>
<dbReference type="AlphaFoldDB" id="A0A829MI49"/>
<evidence type="ECO:0000313" key="1">
    <source>
        <dbReference type="EMBL" id="ESV64096.1"/>
    </source>
</evidence>
<accession>A0A829MI49</accession>
<organism evidence="1 2">
    <name type="scientific">Mycobacteroides abscessus MAB_091912_2446</name>
    <dbReference type="NCBI Taxonomy" id="1335414"/>
    <lineage>
        <taxon>Bacteria</taxon>
        <taxon>Bacillati</taxon>
        <taxon>Actinomycetota</taxon>
        <taxon>Actinomycetes</taxon>
        <taxon>Mycobacteriales</taxon>
        <taxon>Mycobacteriaceae</taxon>
        <taxon>Mycobacteroides</taxon>
        <taxon>Mycobacteroides abscessus</taxon>
    </lineage>
</organism>